<protein>
    <submittedName>
        <fullName evidence="1">Uncharacterized protein</fullName>
    </submittedName>
</protein>
<dbReference type="Proteomes" id="UP000220836">
    <property type="component" value="Unassembled WGS sequence"/>
</dbReference>
<proteinExistence type="predicted"/>
<dbReference type="AlphaFoldDB" id="A0A238L6Y0"/>
<reference evidence="1 2" key="1">
    <citation type="submission" date="2017-05" db="EMBL/GenBank/DDBJ databases">
        <authorList>
            <person name="Song R."/>
            <person name="Chenine A.L."/>
            <person name="Ruprecht R.M."/>
        </authorList>
    </citation>
    <scope>NUCLEOTIDE SEQUENCE [LARGE SCALE GENOMIC DNA]</scope>
    <source>
        <strain evidence="1 2">CECT 8663</strain>
    </source>
</reference>
<evidence type="ECO:0000313" key="2">
    <source>
        <dbReference type="Proteomes" id="UP000220836"/>
    </source>
</evidence>
<name>A0A238L6Y0_9RHOB</name>
<dbReference type="EMBL" id="FXYH01000047">
    <property type="protein sequence ID" value="SMX50748.1"/>
    <property type="molecule type" value="Genomic_DNA"/>
</dbReference>
<accession>A0A238L6Y0</accession>
<organism evidence="1 2">
    <name type="scientific">Pelagimonas varians</name>
    <dbReference type="NCBI Taxonomy" id="696760"/>
    <lineage>
        <taxon>Bacteria</taxon>
        <taxon>Pseudomonadati</taxon>
        <taxon>Pseudomonadota</taxon>
        <taxon>Alphaproteobacteria</taxon>
        <taxon>Rhodobacterales</taxon>
        <taxon>Roseobacteraceae</taxon>
        <taxon>Pelagimonas</taxon>
    </lineage>
</organism>
<evidence type="ECO:0000313" key="1">
    <source>
        <dbReference type="EMBL" id="SMX50748.1"/>
    </source>
</evidence>
<keyword evidence="2" id="KW-1185">Reference proteome</keyword>
<gene>
    <name evidence="1" type="ORF">PEV8663_04788</name>
</gene>
<sequence>MIATTRTAKHRIFQCIDSGVLPESQLVVVAIDNSTFIVLLSSCIHEPFSLAAGGRFWK</sequence>